<keyword evidence="2" id="KW-0808">Transferase</keyword>
<name>A0A9C7QRL1_9GAMM</name>
<evidence type="ECO:0000313" key="2">
    <source>
        <dbReference type="EMBL" id="HCJ98989.1"/>
    </source>
</evidence>
<gene>
    <name evidence="2" type="ORF">DHV72_03045</name>
</gene>
<dbReference type="Proteomes" id="UP000262210">
    <property type="component" value="Unassembled WGS sequence"/>
</dbReference>
<proteinExistence type="predicted"/>
<dbReference type="EMBL" id="DPSM01000007">
    <property type="protein sequence ID" value="HCJ98989.1"/>
    <property type="molecule type" value="Genomic_DNA"/>
</dbReference>
<evidence type="ECO:0000313" key="3">
    <source>
        <dbReference type="Proteomes" id="UP000262210"/>
    </source>
</evidence>
<keyword evidence="1" id="KW-1133">Transmembrane helix</keyword>
<reference evidence="2 3" key="1">
    <citation type="journal article" date="2018" name="Nat. Biotechnol.">
        <title>A standardized bacterial taxonomy based on genome phylogeny substantially revises the tree of life.</title>
        <authorList>
            <person name="Parks D.H."/>
            <person name="Chuvochina M."/>
            <person name="Waite D.W."/>
            <person name="Rinke C."/>
            <person name="Skarshewski A."/>
            <person name="Chaumeil P.A."/>
            <person name="Hugenholtz P."/>
        </authorList>
    </citation>
    <scope>NUCLEOTIDE SEQUENCE [LARGE SCALE GENOMIC DNA]</scope>
    <source>
        <strain evidence="2">UBA11264</strain>
    </source>
</reference>
<keyword evidence="2" id="KW-0418">Kinase</keyword>
<sequence length="53" mass="5366">MLASWISAGLLVTGTLLGSLGAHLQFNPLLVTAGIVLLAGIVISGFTECRGGR</sequence>
<protein>
    <submittedName>
        <fullName evidence="2">Histidine kinase</fullName>
    </submittedName>
</protein>
<keyword evidence="1" id="KW-0472">Membrane</keyword>
<evidence type="ECO:0000256" key="1">
    <source>
        <dbReference type="SAM" id="Phobius"/>
    </source>
</evidence>
<comment type="caution">
    <text evidence="2">The sequence shown here is derived from an EMBL/GenBank/DDBJ whole genome shotgun (WGS) entry which is preliminary data.</text>
</comment>
<dbReference type="AlphaFoldDB" id="A0A9C7QRL1"/>
<keyword evidence="1" id="KW-0812">Transmembrane</keyword>
<feature type="transmembrane region" description="Helical" evidence="1">
    <location>
        <begin position="28"/>
        <end position="47"/>
    </location>
</feature>
<organism evidence="2 3">
    <name type="scientific">Serratia grimesii</name>
    <dbReference type="NCBI Taxonomy" id="82995"/>
    <lineage>
        <taxon>Bacteria</taxon>
        <taxon>Pseudomonadati</taxon>
        <taxon>Pseudomonadota</taxon>
        <taxon>Gammaproteobacteria</taxon>
        <taxon>Enterobacterales</taxon>
        <taxon>Yersiniaceae</taxon>
        <taxon>Serratia</taxon>
    </lineage>
</organism>
<accession>A0A9C7QRL1</accession>
<dbReference type="GO" id="GO:0016301">
    <property type="term" value="F:kinase activity"/>
    <property type="evidence" value="ECO:0007669"/>
    <property type="project" value="UniProtKB-KW"/>
</dbReference>